<dbReference type="Gene3D" id="3.50.50.60">
    <property type="entry name" value="FAD/NAD(P)-binding domain"/>
    <property type="match status" value="2"/>
</dbReference>
<comment type="caution">
    <text evidence="2">The sequence shown here is derived from an EMBL/GenBank/DDBJ whole genome shotgun (WGS) entry which is preliminary data.</text>
</comment>
<feature type="domain" description="FAD-dependent protein C-terminal" evidence="1">
    <location>
        <begin position="285"/>
        <end position="476"/>
    </location>
</feature>
<accession>A0A2U1AS32</accession>
<dbReference type="RefSeq" id="WP_116884781.1">
    <property type="nucleotide sequence ID" value="NZ_CABMMC010000010.1"/>
</dbReference>
<name>A0A2U1AS32_9BACT</name>
<dbReference type="InterPro" id="IPR036188">
    <property type="entry name" value="FAD/NAD-bd_sf"/>
</dbReference>
<dbReference type="AlphaFoldDB" id="A0A2U1AS32"/>
<dbReference type="EMBL" id="QEKH01000022">
    <property type="protein sequence ID" value="PVY39161.1"/>
    <property type="molecule type" value="Genomic_DNA"/>
</dbReference>
<sequence length="534" mass="57294">MFVPVSNFKISAAKAPADIDRKIARFVLKSMHLPERALLDFFITGKSVDSRRGGPSLVYSLILELDDRTPGAARLERLEPEAVRAMRFPELELPPESVLRHPVVVGTGPGGIFAALALALAGAEPVILDRGPEVGPRYEEYQAMLESRELDPDSNLLIGEGGAGTFSDGKLYTGTKDSRSGFILRAFVEAGAPPEIRWQKRPHIGSDYLRIVAANLRRRIVELGGTFRFRTEVAAPVIAGGRCTGVRLRSGEVLEAPAVLIAPGLGGRELARSLRRTGIASDFKSFQVGCRIEHPQEFVDRCQYHIDGARPAVLGAAEYHIVSRPGNGVPNVSSFCMCPGGTLLNATAWPGRSVTNGMSDFARDGEFANGCLIVTLPPDRFDSCDQAYGLLETMERATFEQGGSDYTLPAQDAAAFLSGKAGLTRKQTGAATGITPGRLDRIVPPELGAGLRAALKHFDRTMPGFLKYGKLVGTETCVSSPIRFLRNPETLESSVENLYLCGEGAGCAGGIMSAAADGLRQAEAMLKKNVPRAK</sequence>
<dbReference type="GeneID" id="78296073"/>
<dbReference type="Proteomes" id="UP000245959">
    <property type="component" value="Unassembled WGS sequence"/>
</dbReference>
<evidence type="ECO:0000313" key="3">
    <source>
        <dbReference type="Proteomes" id="UP000245959"/>
    </source>
</evidence>
<dbReference type="PANTHER" id="PTHR42842:SF3">
    <property type="entry name" value="FAD_NAD(P)-BINDING OXIDOREDUCTASE FAMILY PROTEIN"/>
    <property type="match status" value="1"/>
</dbReference>
<evidence type="ECO:0000313" key="2">
    <source>
        <dbReference type="EMBL" id="PVY39161.1"/>
    </source>
</evidence>
<protein>
    <recommendedName>
        <fullName evidence="1">FAD-dependent protein C-terminal domain-containing protein</fullName>
    </recommendedName>
</protein>
<proteinExistence type="predicted"/>
<dbReference type="SUPFAM" id="SSF51905">
    <property type="entry name" value="FAD/NAD(P)-binding domain"/>
    <property type="match status" value="1"/>
</dbReference>
<dbReference type="PANTHER" id="PTHR42842">
    <property type="entry name" value="FAD/NAD(P)-BINDING OXIDOREDUCTASE"/>
    <property type="match status" value="1"/>
</dbReference>
<dbReference type="InterPro" id="IPR028348">
    <property type="entry name" value="FAD-binding_protein"/>
</dbReference>
<organism evidence="2 3">
    <name type="scientific">Victivallis vadensis</name>
    <dbReference type="NCBI Taxonomy" id="172901"/>
    <lineage>
        <taxon>Bacteria</taxon>
        <taxon>Pseudomonadati</taxon>
        <taxon>Lentisphaerota</taxon>
        <taxon>Lentisphaeria</taxon>
        <taxon>Victivallales</taxon>
        <taxon>Victivallaceae</taxon>
        <taxon>Victivallis</taxon>
    </lineage>
</organism>
<gene>
    <name evidence="2" type="ORF">C8D82_12236</name>
</gene>
<dbReference type="OrthoDB" id="9772594at2"/>
<evidence type="ECO:0000259" key="1">
    <source>
        <dbReference type="Pfam" id="PF21688"/>
    </source>
</evidence>
<dbReference type="Pfam" id="PF21688">
    <property type="entry name" value="FAD-depend_C"/>
    <property type="match status" value="1"/>
</dbReference>
<dbReference type="PIRSF" id="PIRSF038984">
    <property type="entry name" value="FAD_binding_protein"/>
    <property type="match status" value="1"/>
</dbReference>
<reference evidence="2 3" key="1">
    <citation type="submission" date="2018-04" db="EMBL/GenBank/DDBJ databases">
        <title>Genomic Encyclopedia of Type Strains, Phase IV (KMG-IV): sequencing the most valuable type-strain genomes for metagenomic binning, comparative biology and taxonomic classification.</title>
        <authorList>
            <person name="Goeker M."/>
        </authorList>
    </citation>
    <scope>NUCLEOTIDE SEQUENCE [LARGE SCALE GENOMIC DNA]</scope>
    <source>
        <strain evidence="2 3">DSM 14823</strain>
    </source>
</reference>
<dbReference type="InterPro" id="IPR049516">
    <property type="entry name" value="FAD-depend_C"/>
</dbReference>
<keyword evidence="3" id="KW-1185">Reference proteome</keyword>